<dbReference type="PANTHER" id="PTHR37844">
    <property type="entry name" value="SER/THR PROTEIN PHOSPHATASE SUPERFAMILY (AFU_ORTHOLOGUE AFUA_1G14840)"/>
    <property type="match status" value="1"/>
</dbReference>
<feature type="domain" description="Calcineurin-like phosphoesterase" evidence="1">
    <location>
        <begin position="9"/>
        <end position="83"/>
    </location>
</feature>
<name>T1D486_9ZZZZ</name>
<dbReference type="AlphaFoldDB" id="T1D486"/>
<dbReference type="Pfam" id="PF00149">
    <property type="entry name" value="Metallophos"/>
    <property type="match status" value="1"/>
</dbReference>
<proteinExistence type="predicted"/>
<protein>
    <submittedName>
        <fullName evidence="2">Metallophosphoesterase</fullName>
    </submittedName>
</protein>
<gene>
    <name evidence="2" type="ORF">B1A_03113</name>
</gene>
<dbReference type="SUPFAM" id="SSF56300">
    <property type="entry name" value="Metallo-dependent phosphatases"/>
    <property type="match status" value="1"/>
</dbReference>
<dbReference type="EMBL" id="AUZX01002291">
    <property type="protein sequence ID" value="EQD77110.1"/>
    <property type="molecule type" value="Genomic_DNA"/>
</dbReference>
<feature type="non-terminal residue" evidence="2">
    <location>
        <position position="111"/>
    </location>
</feature>
<accession>T1D486</accession>
<organism evidence="2">
    <name type="scientific">mine drainage metagenome</name>
    <dbReference type="NCBI Taxonomy" id="410659"/>
    <lineage>
        <taxon>unclassified sequences</taxon>
        <taxon>metagenomes</taxon>
        <taxon>ecological metagenomes</taxon>
    </lineage>
</organism>
<dbReference type="PANTHER" id="PTHR37844:SF2">
    <property type="entry name" value="SER_THR PROTEIN PHOSPHATASE SUPERFAMILY (AFU_ORTHOLOGUE AFUA_1G14840)"/>
    <property type="match status" value="1"/>
</dbReference>
<reference evidence="2" key="1">
    <citation type="submission" date="2013-08" db="EMBL/GenBank/DDBJ databases">
        <authorList>
            <person name="Mendez C."/>
            <person name="Richter M."/>
            <person name="Ferrer M."/>
            <person name="Sanchez J."/>
        </authorList>
    </citation>
    <scope>NUCLEOTIDE SEQUENCE</scope>
</reference>
<evidence type="ECO:0000259" key="1">
    <source>
        <dbReference type="Pfam" id="PF00149"/>
    </source>
</evidence>
<dbReference type="InterPro" id="IPR004843">
    <property type="entry name" value="Calcineurin-like_PHP"/>
</dbReference>
<sequence>MNMADSSQQKIMDRHREERQWLSERLSVPFPGPTVVVTHHAPSFRSIPHQFAESPINPAFASDLEKLILKHSPELWIHGHIHESADYQIGKTRVVCNPLGYSVDGPGAAFE</sequence>
<dbReference type="Gene3D" id="3.60.21.10">
    <property type="match status" value="1"/>
</dbReference>
<evidence type="ECO:0000313" key="2">
    <source>
        <dbReference type="EMBL" id="EQD77110.1"/>
    </source>
</evidence>
<comment type="caution">
    <text evidence="2">The sequence shown here is derived from an EMBL/GenBank/DDBJ whole genome shotgun (WGS) entry which is preliminary data.</text>
</comment>
<dbReference type="InterPro" id="IPR029052">
    <property type="entry name" value="Metallo-depent_PP-like"/>
</dbReference>
<reference evidence="2" key="2">
    <citation type="journal article" date="2014" name="ISME J.">
        <title>Microbial stratification in low pH oxic and suboxic macroscopic growths along an acid mine drainage.</title>
        <authorList>
            <person name="Mendez-Garcia C."/>
            <person name="Mesa V."/>
            <person name="Sprenger R.R."/>
            <person name="Richter M."/>
            <person name="Diez M.S."/>
            <person name="Solano J."/>
            <person name="Bargiela R."/>
            <person name="Golyshina O.V."/>
            <person name="Manteca A."/>
            <person name="Ramos J.L."/>
            <person name="Gallego J.R."/>
            <person name="Llorente I."/>
            <person name="Martins Dos Santos V.A."/>
            <person name="Jensen O.N."/>
            <person name="Pelaez A.I."/>
            <person name="Sanchez J."/>
            <person name="Ferrer M."/>
        </authorList>
    </citation>
    <scope>NUCLEOTIDE SEQUENCE</scope>
</reference>
<dbReference type="GO" id="GO:0016787">
    <property type="term" value="F:hydrolase activity"/>
    <property type="evidence" value="ECO:0007669"/>
    <property type="project" value="InterPro"/>
</dbReference>